<dbReference type="AlphaFoldDB" id="A0A3P6TT58"/>
<feature type="compositionally biased region" description="Polar residues" evidence="1">
    <location>
        <begin position="212"/>
        <end position="230"/>
    </location>
</feature>
<dbReference type="EMBL" id="UYRR01037132">
    <property type="protein sequence ID" value="VDK69214.1"/>
    <property type="molecule type" value="Genomic_DNA"/>
</dbReference>
<feature type="compositionally biased region" description="Acidic residues" evidence="1">
    <location>
        <begin position="149"/>
        <end position="175"/>
    </location>
</feature>
<reference evidence="2 3" key="1">
    <citation type="submission" date="2018-11" db="EMBL/GenBank/DDBJ databases">
        <authorList>
            <consortium name="Pathogen Informatics"/>
        </authorList>
    </citation>
    <scope>NUCLEOTIDE SEQUENCE [LARGE SCALE GENOMIC DNA]</scope>
</reference>
<feature type="compositionally biased region" description="Polar residues" evidence="1">
    <location>
        <begin position="241"/>
        <end position="256"/>
    </location>
</feature>
<accession>A0A3P6TT58</accession>
<evidence type="ECO:0000313" key="2">
    <source>
        <dbReference type="EMBL" id="VDK69214.1"/>
    </source>
</evidence>
<protein>
    <submittedName>
        <fullName evidence="2">Uncharacterized protein</fullName>
    </submittedName>
</protein>
<evidence type="ECO:0000313" key="3">
    <source>
        <dbReference type="Proteomes" id="UP000267096"/>
    </source>
</evidence>
<sequence length="304" mass="33538">MPAAGRSYGSGNAASTYDRVTPYSTKRPTYSSTTTGRAPSIGRYEYRSQTPSYYSESDRNPRFERDYKSMSRFSTDQDKSSPEDVEKTFQKLYNRYVRADSRTESCKSKSRSPESNKSRSTSRDDTHRDSVTSAGNKPVYPKFISHSEAEEEGDYDEEEEEELSPVGSDEDGEGQDDQHQKLSKAEFATGDQSSEALSPASAVDKDKDKTPTQENVKASSGTDSTPNTPDAMQATEEDSNTESQITPVPSSANLHSDVTGAGTEQLDDEDRERPRSTTNSPVSQNVATENSRSGPFSKESNFSF</sequence>
<feature type="region of interest" description="Disordered" evidence="1">
    <location>
        <begin position="1"/>
        <end position="304"/>
    </location>
</feature>
<feature type="compositionally biased region" description="Polar residues" evidence="1">
    <location>
        <begin position="22"/>
        <end position="37"/>
    </location>
</feature>
<feature type="compositionally biased region" description="Basic and acidic residues" evidence="1">
    <location>
        <begin position="97"/>
        <end position="130"/>
    </location>
</feature>
<proteinExistence type="predicted"/>
<keyword evidence="3" id="KW-1185">Reference proteome</keyword>
<dbReference type="Proteomes" id="UP000267096">
    <property type="component" value="Unassembled WGS sequence"/>
</dbReference>
<name>A0A3P6TT58_ANISI</name>
<organism evidence="2 3">
    <name type="scientific">Anisakis simplex</name>
    <name type="common">Herring worm</name>
    <dbReference type="NCBI Taxonomy" id="6269"/>
    <lineage>
        <taxon>Eukaryota</taxon>
        <taxon>Metazoa</taxon>
        <taxon>Ecdysozoa</taxon>
        <taxon>Nematoda</taxon>
        <taxon>Chromadorea</taxon>
        <taxon>Rhabditida</taxon>
        <taxon>Spirurina</taxon>
        <taxon>Ascaridomorpha</taxon>
        <taxon>Ascaridoidea</taxon>
        <taxon>Anisakidae</taxon>
        <taxon>Anisakis</taxon>
        <taxon>Anisakis simplex complex</taxon>
    </lineage>
</organism>
<dbReference type="OrthoDB" id="5875922at2759"/>
<feature type="compositionally biased region" description="Polar residues" evidence="1">
    <location>
        <begin position="276"/>
        <end position="304"/>
    </location>
</feature>
<evidence type="ECO:0000256" key="1">
    <source>
        <dbReference type="SAM" id="MobiDB-lite"/>
    </source>
</evidence>
<feature type="compositionally biased region" description="Basic and acidic residues" evidence="1">
    <location>
        <begin position="56"/>
        <end position="89"/>
    </location>
</feature>
<gene>
    <name evidence="2" type="ORF">ASIM_LOCUS19378</name>
</gene>